<accession>A0ABV0TJL1</accession>
<keyword evidence="1" id="KW-1133">Transmembrane helix</keyword>
<sequence length="102" mass="11595">MAVICLPGLSIHSRTFYNTCLSWRTNQTPSHRLLISSLPLTSCFFSVIFVILQWRFLSKQKHKSRQASPLNNLSVSVARAPAVHSDLTFTEIWESKMTDTVV</sequence>
<comment type="caution">
    <text evidence="2">The sequence shown here is derived from an EMBL/GenBank/DDBJ whole genome shotgun (WGS) entry which is preliminary data.</text>
</comment>
<reference evidence="2 3" key="1">
    <citation type="submission" date="2021-06" db="EMBL/GenBank/DDBJ databases">
        <authorList>
            <person name="Palmer J.M."/>
        </authorList>
    </citation>
    <scope>NUCLEOTIDE SEQUENCE [LARGE SCALE GENOMIC DNA]</scope>
    <source>
        <strain evidence="3">if_2019</strain>
        <tissue evidence="2">Muscle</tissue>
    </source>
</reference>
<organism evidence="2 3">
    <name type="scientific">Ilyodon furcidens</name>
    <name type="common">goldbreast splitfin</name>
    <dbReference type="NCBI Taxonomy" id="33524"/>
    <lineage>
        <taxon>Eukaryota</taxon>
        <taxon>Metazoa</taxon>
        <taxon>Chordata</taxon>
        <taxon>Craniata</taxon>
        <taxon>Vertebrata</taxon>
        <taxon>Euteleostomi</taxon>
        <taxon>Actinopterygii</taxon>
        <taxon>Neopterygii</taxon>
        <taxon>Teleostei</taxon>
        <taxon>Neoteleostei</taxon>
        <taxon>Acanthomorphata</taxon>
        <taxon>Ovalentaria</taxon>
        <taxon>Atherinomorphae</taxon>
        <taxon>Cyprinodontiformes</taxon>
        <taxon>Goodeidae</taxon>
        <taxon>Ilyodon</taxon>
    </lineage>
</organism>
<feature type="transmembrane region" description="Helical" evidence="1">
    <location>
        <begin position="33"/>
        <end position="57"/>
    </location>
</feature>
<protein>
    <submittedName>
        <fullName evidence="2">Uncharacterized protein</fullName>
    </submittedName>
</protein>
<gene>
    <name evidence="2" type="ORF">ILYODFUR_008794</name>
</gene>
<name>A0ABV0TJL1_9TELE</name>
<keyword evidence="1" id="KW-0472">Membrane</keyword>
<dbReference type="EMBL" id="JAHRIQ010035356">
    <property type="protein sequence ID" value="MEQ2232206.1"/>
    <property type="molecule type" value="Genomic_DNA"/>
</dbReference>
<evidence type="ECO:0000313" key="3">
    <source>
        <dbReference type="Proteomes" id="UP001482620"/>
    </source>
</evidence>
<evidence type="ECO:0000313" key="2">
    <source>
        <dbReference type="EMBL" id="MEQ2232206.1"/>
    </source>
</evidence>
<keyword evidence="1" id="KW-0812">Transmembrane</keyword>
<evidence type="ECO:0000256" key="1">
    <source>
        <dbReference type="SAM" id="Phobius"/>
    </source>
</evidence>
<dbReference type="Proteomes" id="UP001482620">
    <property type="component" value="Unassembled WGS sequence"/>
</dbReference>
<proteinExistence type="predicted"/>
<keyword evidence="3" id="KW-1185">Reference proteome</keyword>